<reference evidence="1" key="1">
    <citation type="journal article" date="2015" name="Nature">
        <title>Complex archaea that bridge the gap between prokaryotes and eukaryotes.</title>
        <authorList>
            <person name="Spang A."/>
            <person name="Saw J.H."/>
            <person name="Jorgensen S.L."/>
            <person name="Zaremba-Niedzwiedzka K."/>
            <person name="Martijn J."/>
            <person name="Lind A.E."/>
            <person name="van Eijk R."/>
            <person name="Schleper C."/>
            <person name="Guy L."/>
            <person name="Ettema T.J."/>
        </authorList>
    </citation>
    <scope>NUCLEOTIDE SEQUENCE</scope>
</reference>
<name>A0A0F8ZXX7_9ZZZZ</name>
<comment type="caution">
    <text evidence="1">The sequence shown here is derived from an EMBL/GenBank/DDBJ whole genome shotgun (WGS) entry which is preliminary data.</text>
</comment>
<organism evidence="1">
    <name type="scientific">marine sediment metagenome</name>
    <dbReference type="NCBI Taxonomy" id="412755"/>
    <lineage>
        <taxon>unclassified sequences</taxon>
        <taxon>metagenomes</taxon>
        <taxon>ecological metagenomes</taxon>
    </lineage>
</organism>
<sequence>MELTKKKLLNIIEPVMFNEKELLELKELINNVGSNEVEPKQLRNAIIDNRMSIMERLVDIFFFQVSREITMQEINNFTGNDTRLKVEIEEKNTLLEQIAERIQNIHAKAVEKLGPID</sequence>
<proteinExistence type="predicted"/>
<evidence type="ECO:0000313" key="1">
    <source>
        <dbReference type="EMBL" id="KKK98703.1"/>
    </source>
</evidence>
<accession>A0A0F8ZXX7</accession>
<gene>
    <name evidence="1" type="ORF">LCGC14_2640100</name>
</gene>
<dbReference type="AlphaFoldDB" id="A0A0F8ZXX7"/>
<protein>
    <submittedName>
        <fullName evidence="1">Uncharacterized protein</fullName>
    </submittedName>
</protein>
<dbReference type="EMBL" id="LAZR01045510">
    <property type="protein sequence ID" value="KKK98703.1"/>
    <property type="molecule type" value="Genomic_DNA"/>
</dbReference>